<comment type="caution">
    <text evidence="1">The sequence shown here is derived from an EMBL/GenBank/DDBJ whole genome shotgun (WGS) entry which is preliminary data.</text>
</comment>
<keyword evidence="2" id="KW-1185">Reference proteome</keyword>
<evidence type="ECO:0000313" key="2">
    <source>
        <dbReference type="Proteomes" id="UP001519343"/>
    </source>
</evidence>
<gene>
    <name evidence="1" type="ORF">J2Z37_001799</name>
</gene>
<reference evidence="1 2" key="1">
    <citation type="submission" date="2021-03" db="EMBL/GenBank/DDBJ databases">
        <title>Genomic Encyclopedia of Type Strains, Phase IV (KMG-IV): sequencing the most valuable type-strain genomes for metagenomic binning, comparative biology and taxonomic classification.</title>
        <authorList>
            <person name="Goeker M."/>
        </authorList>
    </citation>
    <scope>NUCLEOTIDE SEQUENCE [LARGE SCALE GENOMIC DNA]</scope>
    <source>
        <strain evidence="1 2">DSM 24738</strain>
    </source>
</reference>
<accession>A0ABS4GNF9</accession>
<dbReference type="RefSeq" id="WP_209809885.1">
    <property type="nucleotide sequence ID" value="NZ_JAGGKT010000004.1"/>
</dbReference>
<dbReference type="Proteomes" id="UP001519343">
    <property type="component" value="Unassembled WGS sequence"/>
</dbReference>
<evidence type="ECO:0000313" key="1">
    <source>
        <dbReference type="EMBL" id="MBP1931798.1"/>
    </source>
</evidence>
<sequence>MSQSSSILSFDQVAKEIKSTPAPPTHFLDELVGPVSAELNPYKQAHLPPDLLDLLPPDGSTFGLFSDPYATLRYINPFDTGARNGKYWLEARLEDHSFSTREIKLLEFLSQHRLATRYQIQRIIFSDDARKDTISKFLKVCIQRGIICNFSWVSPLDDGRKKPRVYALTKHGAKAAESLFHRVVPDEFRFHPVDFSIAVPPNMYNFFIDLSANELYTELHRIDRVISWKRSSPIRCEDGSMFFPGAEFTVIKDANEFRNFWLEVCRTGRDWINKTKSRFRRTQDAYTKIPFHMRPVRLIIIADADSRIPLLGEMANHYMPDINVLFTTDERLLKGIDDDTFLSWRHDTQSIKVSRISFLKEDYEGMKASEYFASQQLLIEDDDDFYDEE</sequence>
<dbReference type="EMBL" id="JAGGKT010000004">
    <property type="protein sequence ID" value="MBP1931798.1"/>
    <property type="molecule type" value="Genomic_DNA"/>
</dbReference>
<organism evidence="1 2">
    <name type="scientific">Ammoniphilus resinae</name>
    <dbReference type="NCBI Taxonomy" id="861532"/>
    <lineage>
        <taxon>Bacteria</taxon>
        <taxon>Bacillati</taxon>
        <taxon>Bacillota</taxon>
        <taxon>Bacilli</taxon>
        <taxon>Bacillales</taxon>
        <taxon>Paenibacillaceae</taxon>
        <taxon>Aneurinibacillus group</taxon>
        <taxon>Ammoniphilus</taxon>
    </lineage>
</organism>
<name>A0ABS4GNF9_9BACL</name>
<protein>
    <submittedName>
        <fullName evidence="1">Uncharacterized protein</fullName>
    </submittedName>
</protein>
<proteinExistence type="predicted"/>